<name>A0A0P1GPB2_9RHOB</name>
<reference evidence="1 2" key="1">
    <citation type="submission" date="2015-09" db="EMBL/GenBank/DDBJ databases">
        <authorList>
            <consortium name="Swine Surveillance"/>
        </authorList>
    </citation>
    <scope>NUCLEOTIDE SEQUENCE [LARGE SCALE GENOMIC DNA]</scope>
    <source>
        <strain evidence="1 2">CECT 8383</strain>
    </source>
</reference>
<evidence type="ECO:0000313" key="1">
    <source>
        <dbReference type="EMBL" id="CUH84333.1"/>
    </source>
</evidence>
<proteinExistence type="predicted"/>
<evidence type="ECO:0000313" key="2">
    <source>
        <dbReference type="Proteomes" id="UP000051681"/>
    </source>
</evidence>
<dbReference type="STRING" id="340021.TM5383_01541"/>
<organism evidence="1 2">
    <name type="scientific">Thalassovita mediterranea</name>
    <dbReference type="NCBI Taxonomy" id="340021"/>
    <lineage>
        <taxon>Bacteria</taxon>
        <taxon>Pseudomonadati</taxon>
        <taxon>Pseudomonadota</taxon>
        <taxon>Alphaproteobacteria</taxon>
        <taxon>Rhodobacterales</taxon>
        <taxon>Roseobacteraceae</taxon>
        <taxon>Thalassovita</taxon>
    </lineage>
</organism>
<dbReference type="AlphaFoldDB" id="A0A0P1GPB2"/>
<keyword evidence="2" id="KW-1185">Reference proteome</keyword>
<sequence>MCVVSAQKMGRELGKRRGAGVESLKIHTFECGLCYHMRMRIRCFAVVRVAARV</sequence>
<dbReference type="EMBL" id="CYSF01000007">
    <property type="protein sequence ID" value="CUH84333.1"/>
    <property type="molecule type" value="Genomic_DNA"/>
</dbReference>
<dbReference type="Proteomes" id="UP000051681">
    <property type="component" value="Unassembled WGS sequence"/>
</dbReference>
<accession>A0A0P1GPB2</accession>
<protein>
    <submittedName>
        <fullName evidence="1">Uncharacterized protein</fullName>
    </submittedName>
</protein>
<gene>
    <name evidence="1" type="ORF">TM5383_01541</name>
</gene>